<sequence>MFPQALQSMLMSNTPQNNNHFGYFDESQNEPTTHNLMSQVGMGVHSSALTNLWMSSAGFDEDQQQQQQLPQQQQPHKPFESIQMNDQDSDERKGSITSLSSYDSLSNDGDIFDIDANGITPIDTGISSVASSVDGPRTPEMFIKQEEQQQPETQELQFSPKKTTSRAASKKVSQSKAKPAAKSTTATTNKAPAGSKRSRNSSVSSTASTSSSGSSRVKKPMTLTQRKAHNKIERKYRININSKIANLQKLVPWMSNENIAFEVDGTHSFLSSEERGKKLNKSMILDMVTDYLVFMKEENMKLRKENDNLKAQLEESS</sequence>
<evidence type="ECO:0000313" key="1">
    <source>
        <dbReference type="EMBL" id="GMF02926.1"/>
    </source>
</evidence>
<dbReference type="EMBL" id="BSXS01012738">
    <property type="protein sequence ID" value="GMF02926.1"/>
    <property type="molecule type" value="Genomic_DNA"/>
</dbReference>
<organism evidence="1 2">
    <name type="scientific">Ambrosiozyma monospora</name>
    <name type="common">Yeast</name>
    <name type="synonym">Endomycopsis monosporus</name>
    <dbReference type="NCBI Taxonomy" id="43982"/>
    <lineage>
        <taxon>Eukaryota</taxon>
        <taxon>Fungi</taxon>
        <taxon>Dikarya</taxon>
        <taxon>Ascomycota</taxon>
        <taxon>Saccharomycotina</taxon>
        <taxon>Pichiomycetes</taxon>
        <taxon>Pichiales</taxon>
        <taxon>Pichiaceae</taxon>
        <taxon>Ambrosiozyma</taxon>
    </lineage>
</organism>
<keyword evidence="2" id="KW-1185">Reference proteome</keyword>
<accession>A0ACB5U7C2</accession>
<reference evidence="1" key="1">
    <citation type="submission" date="2023-04" db="EMBL/GenBank/DDBJ databases">
        <title>Ambrosiozyma monospora NBRC 10751.</title>
        <authorList>
            <person name="Ichikawa N."/>
            <person name="Sato H."/>
            <person name="Tonouchi N."/>
        </authorList>
    </citation>
    <scope>NUCLEOTIDE SEQUENCE</scope>
    <source>
        <strain evidence="1">NBRC 10751</strain>
    </source>
</reference>
<protein>
    <submittedName>
        <fullName evidence="1">Unnamed protein product</fullName>
    </submittedName>
</protein>
<proteinExistence type="predicted"/>
<gene>
    <name evidence="1" type="ORF">Amon02_001160900</name>
</gene>
<dbReference type="Proteomes" id="UP001165064">
    <property type="component" value="Unassembled WGS sequence"/>
</dbReference>
<evidence type="ECO:0000313" key="2">
    <source>
        <dbReference type="Proteomes" id="UP001165064"/>
    </source>
</evidence>
<comment type="caution">
    <text evidence="1">The sequence shown here is derived from an EMBL/GenBank/DDBJ whole genome shotgun (WGS) entry which is preliminary data.</text>
</comment>
<name>A0ACB5U7C2_AMBMO</name>